<name>A0A6M6JQQ9_9PSEU</name>
<evidence type="ECO:0000256" key="1">
    <source>
        <dbReference type="ARBA" id="ARBA00023015"/>
    </source>
</evidence>
<dbReference type="Pfam" id="PF00392">
    <property type="entry name" value="GntR"/>
    <property type="match status" value="1"/>
</dbReference>
<dbReference type="Gene3D" id="1.20.120.530">
    <property type="entry name" value="GntR ligand-binding domain-like"/>
    <property type="match status" value="1"/>
</dbReference>
<feature type="domain" description="HTH gntR-type" evidence="4">
    <location>
        <begin position="8"/>
        <end position="78"/>
    </location>
</feature>
<dbReference type="SMART" id="SM00345">
    <property type="entry name" value="HTH_GNTR"/>
    <property type="match status" value="1"/>
</dbReference>
<reference evidence="5 6" key="1">
    <citation type="submission" date="2020-05" db="EMBL/GenBank/DDBJ databases">
        <authorList>
            <person name="Mo P."/>
        </authorList>
    </citation>
    <scope>NUCLEOTIDE SEQUENCE [LARGE SCALE GENOMIC DNA]</scope>
    <source>
        <strain evidence="5 6">Gen01</strain>
    </source>
</reference>
<evidence type="ECO:0000313" key="5">
    <source>
        <dbReference type="EMBL" id="QJY49610.1"/>
    </source>
</evidence>
<dbReference type="KEGG" id="pbro:HOP40_30815"/>
<dbReference type="EMBL" id="CP053564">
    <property type="protein sequence ID" value="QJY49610.1"/>
    <property type="molecule type" value="Genomic_DNA"/>
</dbReference>
<protein>
    <submittedName>
        <fullName evidence="5">FadR family transcriptional regulator</fullName>
    </submittedName>
</protein>
<keyword evidence="2" id="KW-0238">DNA-binding</keyword>
<dbReference type="InterPro" id="IPR000524">
    <property type="entry name" value="Tscrpt_reg_HTH_GntR"/>
</dbReference>
<proteinExistence type="predicted"/>
<evidence type="ECO:0000313" key="6">
    <source>
        <dbReference type="Proteomes" id="UP000505377"/>
    </source>
</evidence>
<dbReference type="InterPro" id="IPR008920">
    <property type="entry name" value="TF_FadR/GntR_C"/>
</dbReference>
<dbReference type="InterPro" id="IPR011711">
    <property type="entry name" value="GntR_C"/>
</dbReference>
<evidence type="ECO:0000256" key="2">
    <source>
        <dbReference type="ARBA" id="ARBA00023125"/>
    </source>
</evidence>
<dbReference type="InterPro" id="IPR036388">
    <property type="entry name" value="WH-like_DNA-bd_sf"/>
</dbReference>
<dbReference type="InterPro" id="IPR036390">
    <property type="entry name" value="WH_DNA-bd_sf"/>
</dbReference>
<dbReference type="Proteomes" id="UP000505377">
    <property type="component" value="Chromosome"/>
</dbReference>
<dbReference type="GO" id="GO:0003700">
    <property type="term" value="F:DNA-binding transcription factor activity"/>
    <property type="evidence" value="ECO:0007669"/>
    <property type="project" value="InterPro"/>
</dbReference>
<dbReference type="GO" id="GO:0003677">
    <property type="term" value="F:DNA binding"/>
    <property type="evidence" value="ECO:0007669"/>
    <property type="project" value="UniProtKB-KW"/>
</dbReference>
<sequence>MPREGTTPSRAQQVAAAIENELLANRTPVGTSLGRRTDLMEHHQVSPMIMNEVLRILRDRGLVVVRPGPGGGVFVASQPPQVRLGALDLWFSESGPDPLDLFEARTHLEDVLTSVAVDRAGPADVRALEWAVEEMRGAAEPRSFLEANLRFHQAIARAARIPVLAGMYEAIAAIVTGNLKRAELLPGHEEMYAHNIEVHAGIAAAIRDHDREALDKLMSLHRHDLVRAVDPSRSPTGHDQKP</sequence>
<evidence type="ECO:0000256" key="3">
    <source>
        <dbReference type="ARBA" id="ARBA00023163"/>
    </source>
</evidence>
<gene>
    <name evidence="5" type="ORF">HOP40_30815</name>
</gene>
<dbReference type="Pfam" id="PF07729">
    <property type="entry name" value="FCD"/>
    <property type="match status" value="1"/>
</dbReference>
<organism evidence="5 6">
    <name type="scientific">Pseudonocardia broussonetiae</name>
    <dbReference type="NCBI Taxonomy" id="2736640"/>
    <lineage>
        <taxon>Bacteria</taxon>
        <taxon>Bacillati</taxon>
        <taxon>Actinomycetota</taxon>
        <taxon>Actinomycetes</taxon>
        <taxon>Pseudonocardiales</taxon>
        <taxon>Pseudonocardiaceae</taxon>
        <taxon>Pseudonocardia</taxon>
    </lineage>
</organism>
<dbReference type="SUPFAM" id="SSF46785">
    <property type="entry name" value="Winged helix' DNA-binding domain"/>
    <property type="match status" value="1"/>
</dbReference>
<dbReference type="Gene3D" id="1.10.10.10">
    <property type="entry name" value="Winged helix-like DNA-binding domain superfamily/Winged helix DNA-binding domain"/>
    <property type="match status" value="1"/>
</dbReference>
<keyword evidence="1" id="KW-0805">Transcription regulation</keyword>
<dbReference type="PROSITE" id="PS50949">
    <property type="entry name" value="HTH_GNTR"/>
    <property type="match status" value="1"/>
</dbReference>
<evidence type="ECO:0000259" key="4">
    <source>
        <dbReference type="PROSITE" id="PS50949"/>
    </source>
</evidence>
<dbReference type="PANTHER" id="PTHR43537">
    <property type="entry name" value="TRANSCRIPTIONAL REGULATOR, GNTR FAMILY"/>
    <property type="match status" value="1"/>
</dbReference>
<dbReference type="PANTHER" id="PTHR43537:SF5">
    <property type="entry name" value="UXU OPERON TRANSCRIPTIONAL REGULATOR"/>
    <property type="match status" value="1"/>
</dbReference>
<dbReference type="SMART" id="SM00895">
    <property type="entry name" value="FCD"/>
    <property type="match status" value="1"/>
</dbReference>
<keyword evidence="6" id="KW-1185">Reference proteome</keyword>
<dbReference type="RefSeq" id="WP_172165784.1">
    <property type="nucleotide sequence ID" value="NZ_CP053564.1"/>
</dbReference>
<accession>A0A6M6JQQ9</accession>
<keyword evidence="3" id="KW-0804">Transcription</keyword>
<dbReference type="AlphaFoldDB" id="A0A6M6JQQ9"/>
<dbReference type="SUPFAM" id="SSF48008">
    <property type="entry name" value="GntR ligand-binding domain-like"/>
    <property type="match status" value="1"/>
</dbReference>